<keyword evidence="1 3" id="KW-0238">DNA-binding</keyword>
<dbReference type="InterPro" id="IPR036388">
    <property type="entry name" value="WH-like_DNA-bd_sf"/>
</dbReference>
<keyword evidence="2" id="KW-0597">Phosphoprotein</keyword>
<dbReference type="GO" id="GO:0000976">
    <property type="term" value="F:transcription cis-regulatory region binding"/>
    <property type="evidence" value="ECO:0007669"/>
    <property type="project" value="TreeGrafter"/>
</dbReference>
<dbReference type="SUPFAM" id="SSF52172">
    <property type="entry name" value="CheY-like"/>
    <property type="match status" value="1"/>
</dbReference>
<feature type="modified residue" description="4-aspartylphosphate" evidence="2">
    <location>
        <position position="51"/>
    </location>
</feature>
<name>A0A549SEX5_METSR</name>
<dbReference type="GO" id="GO:0005829">
    <property type="term" value="C:cytosol"/>
    <property type="evidence" value="ECO:0007669"/>
    <property type="project" value="TreeGrafter"/>
</dbReference>
<dbReference type="PROSITE" id="PS51755">
    <property type="entry name" value="OMPR_PHOB"/>
    <property type="match status" value="1"/>
</dbReference>
<dbReference type="InterPro" id="IPR001789">
    <property type="entry name" value="Sig_transdc_resp-reg_receiver"/>
</dbReference>
<dbReference type="InterPro" id="IPR039420">
    <property type="entry name" value="WalR-like"/>
</dbReference>
<evidence type="ECO:0000259" key="5">
    <source>
        <dbReference type="PROSITE" id="PS51755"/>
    </source>
</evidence>
<feature type="DNA-binding region" description="OmpR/PhoB-type" evidence="3">
    <location>
        <begin position="124"/>
        <end position="222"/>
    </location>
</feature>
<accession>A0A549SEX5</accession>
<dbReference type="EMBL" id="VJMF01000087">
    <property type="protein sequence ID" value="TRL27761.1"/>
    <property type="molecule type" value="Genomic_DNA"/>
</dbReference>
<feature type="domain" description="OmpR/PhoB-type" evidence="5">
    <location>
        <begin position="124"/>
        <end position="222"/>
    </location>
</feature>
<dbReference type="PROSITE" id="PS50110">
    <property type="entry name" value="RESPONSE_REGULATORY"/>
    <property type="match status" value="1"/>
</dbReference>
<dbReference type="SMART" id="SM00862">
    <property type="entry name" value="Trans_reg_C"/>
    <property type="match status" value="1"/>
</dbReference>
<protein>
    <submittedName>
        <fullName evidence="6">Response regulator transcription factor</fullName>
    </submittedName>
</protein>
<dbReference type="Proteomes" id="UP000316781">
    <property type="component" value="Unassembled WGS sequence"/>
</dbReference>
<evidence type="ECO:0000259" key="4">
    <source>
        <dbReference type="PROSITE" id="PS50110"/>
    </source>
</evidence>
<evidence type="ECO:0000313" key="6">
    <source>
        <dbReference type="EMBL" id="TRL27761.1"/>
    </source>
</evidence>
<dbReference type="Gene3D" id="3.40.50.2300">
    <property type="match status" value="1"/>
</dbReference>
<organism evidence="6 7">
    <name type="scientific">Methylosinus sporium</name>
    <dbReference type="NCBI Taxonomy" id="428"/>
    <lineage>
        <taxon>Bacteria</taxon>
        <taxon>Pseudomonadati</taxon>
        <taxon>Pseudomonadota</taxon>
        <taxon>Alphaproteobacteria</taxon>
        <taxon>Hyphomicrobiales</taxon>
        <taxon>Methylocystaceae</taxon>
        <taxon>Methylosinus</taxon>
    </lineage>
</organism>
<evidence type="ECO:0000256" key="1">
    <source>
        <dbReference type="ARBA" id="ARBA00023125"/>
    </source>
</evidence>
<dbReference type="Gene3D" id="1.10.10.10">
    <property type="entry name" value="Winged helix-like DNA-binding domain superfamily/Winged helix DNA-binding domain"/>
    <property type="match status" value="1"/>
</dbReference>
<dbReference type="GO" id="GO:0000156">
    <property type="term" value="F:phosphorelay response regulator activity"/>
    <property type="evidence" value="ECO:0007669"/>
    <property type="project" value="TreeGrafter"/>
</dbReference>
<evidence type="ECO:0000256" key="3">
    <source>
        <dbReference type="PROSITE-ProRule" id="PRU01091"/>
    </source>
</evidence>
<dbReference type="AlphaFoldDB" id="A0A549SEX5"/>
<comment type="caution">
    <text evidence="6">The sequence shown here is derived from an EMBL/GenBank/DDBJ whole genome shotgun (WGS) entry which is preliminary data.</text>
</comment>
<dbReference type="SMART" id="SM00448">
    <property type="entry name" value="REC"/>
    <property type="match status" value="1"/>
</dbReference>
<dbReference type="Gene3D" id="6.10.250.690">
    <property type="match status" value="1"/>
</dbReference>
<evidence type="ECO:0000256" key="2">
    <source>
        <dbReference type="PROSITE-ProRule" id="PRU00169"/>
    </source>
</evidence>
<gene>
    <name evidence="6" type="ORF">FM996_18740</name>
</gene>
<dbReference type="InterPro" id="IPR001867">
    <property type="entry name" value="OmpR/PhoB-type_DNA-bd"/>
</dbReference>
<dbReference type="GO" id="GO:0006355">
    <property type="term" value="P:regulation of DNA-templated transcription"/>
    <property type="evidence" value="ECO:0007669"/>
    <property type="project" value="InterPro"/>
</dbReference>
<sequence length="225" mass="25133">MRILIVEDEADMARLIGKRLEKAGYACDHVGNLADAVEALRQFPYRLTLLDRRLPDGDGVEALPALRELRPGLRIMMVTALDAPRERVEGLDAGADDYLVKPFDGEELMARVRARLRSPSGSRLPEVTAGALSFDPSDQQFRVAENPMKLHKREFALLESLILRIDRVVARSILMEEVYGFDDIVSPGALDTLVSRLRKRLESADARVEIHLVRGRGYLLSEASA</sequence>
<dbReference type="Pfam" id="PF00486">
    <property type="entry name" value="Trans_reg_C"/>
    <property type="match status" value="1"/>
</dbReference>
<reference evidence="6 7" key="1">
    <citation type="submission" date="2019-07" db="EMBL/GenBank/DDBJ databases">
        <title>Ln-dependent methylotrophs.</title>
        <authorList>
            <person name="Tani A."/>
        </authorList>
    </citation>
    <scope>NUCLEOTIDE SEQUENCE [LARGE SCALE GENOMIC DNA]</scope>
    <source>
        <strain evidence="6 7">SM89A</strain>
    </source>
</reference>
<dbReference type="Pfam" id="PF00072">
    <property type="entry name" value="Response_reg"/>
    <property type="match status" value="1"/>
</dbReference>
<dbReference type="RefSeq" id="WP_142864286.1">
    <property type="nucleotide sequence ID" value="NZ_VJMF01000087.1"/>
</dbReference>
<dbReference type="PANTHER" id="PTHR48111">
    <property type="entry name" value="REGULATOR OF RPOS"/>
    <property type="match status" value="1"/>
</dbReference>
<dbReference type="GO" id="GO:0032993">
    <property type="term" value="C:protein-DNA complex"/>
    <property type="evidence" value="ECO:0007669"/>
    <property type="project" value="TreeGrafter"/>
</dbReference>
<dbReference type="InterPro" id="IPR011006">
    <property type="entry name" value="CheY-like_superfamily"/>
</dbReference>
<proteinExistence type="predicted"/>
<feature type="domain" description="Response regulatory" evidence="4">
    <location>
        <begin position="2"/>
        <end position="116"/>
    </location>
</feature>
<evidence type="ECO:0000313" key="7">
    <source>
        <dbReference type="Proteomes" id="UP000316781"/>
    </source>
</evidence>
<dbReference type="CDD" id="cd00383">
    <property type="entry name" value="trans_reg_C"/>
    <property type="match status" value="1"/>
</dbReference>
<dbReference type="PANTHER" id="PTHR48111:SF36">
    <property type="entry name" value="TRANSCRIPTIONAL REGULATORY PROTEIN CUTR"/>
    <property type="match status" value="1"/>
</dbReference>